<feature type="region of interest" description="Disordered" evidence="3">
    <location>
        <begin position="513"/>
        <end position="611"/>
    </location>
</feature>
<dbReference type="InterPro" id="IPR011989">
    <property type="entry name" value="ARM-like"/>
</dbReference>
<dbReference type="GO" id="GO:0006915">
    <property type="term" value="P:apoptotic process"/>
    <property type="evidence" value="ECO:0007669"/>
    <property type="project" value="UniProtKB-KW"/>
</dbReference>
<evidence type="ECO:0000256" key="1">
    <source>
        <dbReference type="ARBA" id="ARBA00009515"/>
    </source>
</evidence>
<comment type="similarity">
    <text evidence="1">Belongs to the API5 family.</text>
</comment>
<organism evidence="4 5">
    <name type="scientific">Papilio machaon</name>
    <name type="common">Old World swallowtail butterfly</name>
    <dbReference type="NCBI Taxonomy" id="76193"/>
    <lineage>
        <taxon>Eukaryota</taxon>
        <taxon>Metazoa</taxon>
        <taxon>Ecdysozoa</taxon>
        <taxon>Arthropoda</taxon>
        <taxon>Hexapoda</taxon>
        <taxon>Insecta</taxon>
        <taxon>Pterygota</taxon>
        <taxon>Neoptera</taxon>
        <taxon>Endopterygota</taxon>
        <taxon>Lepidoptera</taxon>
        <taxon>Glossata</taxon>
        <taxon>Ditrysia</taxon>
        <taxon>Papilionoidea</taxon>
        <taxon>Papilionidae</taxon>
        <taxon>Papilioninae</taxon>
        <taxon>Papilio</taxon>
    </lineage>
</organism>
<dbReference type="FunCoup" id="A0A0N1IFS7">
    <property type="interactions" value="2606"/>
</dbReference>
<dbReference type="Pfam" id="PF05918">
    <property type="entry name" value="API5"/>
    <property type="match status" value="1"/>
</dbReference>
<dbReference type="InterPro" id="IPR016024">
    <property type="entry name" value="ARM-type_fold"/>
</dbReference>
<dbReference type="EMBL" id="KQ460202">
    <property type="protein sequence ID" value="KPJ17198.1"/>
    <property type="molecule type" value="Genomic_DNA"/>
</dbReference>
<feature type="compositionally biased region" description="Basic and acidic residues" evidence="3">
    <location>
        <begin position="394"/>
        <end position="407"/>
    </location>
</feature>
<feature type="compositionally biased region" description="Basic and acidic residues" evidence="3">
    <location>
        <begin position="519"/>
        <end position="536"/>
    </location>
</feature>
<dbReference type="SUPFAM" id="SSF48371">
    <property type="entry name" value="ARM repeat"/>
    <property type="match status" value="1"/>
</dbReference>
<dbReference type="InterPro" id="IPR008383">
    <property type="entry name" value="API5"/>
</dbReference>
<dbReference type="STRING" id="76193.A0A0N1IFS7"/>
<dbReference type="GO" id="GO:0003723">
    <property type="term" value="F:RNA binding"/>
    <property type="evidence" value="ECO:0007669"/>
    <property type="project" value="TreeGrafter"/>
</dbReference>
<evidence type="ECO:0000313" key="5">
    <source>
        <dbReference type="Proteomes" id="UP000053240"/>
    </source>
</evidence>
<evidence type="ECO:0000313" key="4">
    <source>
        <dbReference type="EMBL" id="KPJ17198.1"/>
    </source>
</evidence>
<protein>
    <submittedName>
        <fullName evidence="4">Apoptosis inhibitor 5</fullName>
    </submittedName>
</protein>
<sequence length="611" mass="69273">MHTSLLQYQTCLRTNIIQSTSSLAVGSNTRNSNSKLLDPIDILRITHLHKTRISSNKMSTDIIEKLYQNYGILADAKDDISKHEKEYMEILAAVKGSDKEKRLASQFIAKFFHSFPNLADQAIEAQFDLCEDDDVAIRKQAIKDLPTMCKTNKEHTQRIADILAQLLQSEDVTEINVVTNSLLTILKGDPKGTLAGLFSQIHQSTDSEVTNEVVRERCIKFLATKVKQLGREVINKEAEELIIVECKKILEDVVAEEFEYIMELLTWSRLGKTPAGKKELVQLVAALALTPNDWHPEDPEYIDRIIQCSQHALPLFSTQVDSTQFVNFFCDHILKNWNNIATTEGNDIKLELLKIFAEMTEFCGDLDNLQSKVDTVYDVLMNYLPEAPVEGESANDKEGDKTEDSKANAEPSLQFSHVECTLFALHSLCRKSPEVLSTDQAKLKTLRLRLQYTARLTQGYIKKLKEVTNSKKHSSEMSEENKLKITALNTTSNINTLIRDIFRTPPSFKSKVQLSFHTKKSEKEALTVQSDEKETESAGQKRHQPITFDKGDNVSPEKRARSGDRNLKMYTPPSGKYSSRFTGNYSGRGRGGYGRRDFRNNGAPFRRRSNY</sequence>
<proteinExistence type="inferred from homology"/>
<keyword evidence="2" id="KW-0053">Apoptosis</keyword>
<dbReference type="GO" id="GO:0005634">
    <property type="term" value="C:nucleus"/>
    <property type="evidence" value="ECO:0007669"/>
    <property type="project" value="TreeGrafter"/>
</dbReference>
<keyword evidence="5" id="KW-1185">Reference proteome</keyword>
<reference evidence="4 5" key="1">
    <citation type="journal article" date="2015" name="Nat. Commun.">
        <title>Outbred genome sequencing and CRISPR/Cas9 gene editing in butterflies.</title>
        <authorList>
            <person name="Li X."/>
            <person name="Fan D."/>
            <person name="Zhang W."/>
            <person name="Liu G."/>
            <person name="Zhang L."/>
            <person name="Zhao L."/>
            <person name="Fang X."/>
            <person name="Chen L."/>
            <person name="Dong Y."/>
            <person name="Chen Y."/>
            <person name="Ding Y."/>
            <person name="Zhao R."/>
            <person name="Feng M."/>
            <person name="Zhu Y."/>
            <person name="Feng Y."/>
            <person name="Jiang X."/>
            <person name="Zhu D."/>
            <person name="Xiang H."/>
            <person name="Feng X."/>
            <person name="Li S."/>
            <person name="Wang J."/>
            <person name="Zhang G."/>
            <person name="Kronforst M.R."/>
            <person name="Wang W."/>
        </authorList>
    </citation>
    <scope>NUCLEOTIDE SEQUENCE [LARGE SCALE GENOMIC DNA]</scope>
    <source>
        <strain evidence="4">Ya'a_city_454_Pm</strain>
        <tissue evidence="4">Whole body</tissue>
    </source>
</reference>
<dbReference type="PANTHER" id="PTHR12758:SF19">
    <property type="entry name" value="APOPTOSIS INHIBITOR 5"/>
    <property type="match status" value="1"/>
</dbReference>
<feature type="compositionally biased region" description="Basic and acidic residues" evidence="3">
    <location>
        <begin position="549"/>
        <end position="567"/>
    </location>
</feature>
<accession>A0A0N1IFS7</accession>
<dbReference type="AlphaFoldDB" id="A0A0N1IFS7"/>
<dbReference type="PANTHER" id="PTHR12758">
    <property type="entry name" value="APOPTOSIS INHIBITOR 5-RELATED"/>
    <property type="match status" value="1"/>
</dbReference>
<evidence type="ECO:0000256" key="3">
    <source>
        <dbReference type="SAM" id="MobiDB-lite"/>
    </source>
</evidence>
<dbReference type="Proteomes" id="UP000053240">
    <property type="component" value="Unassembled WGS sequence"/>
</dbReference>
<evidence type="ECO:0000256" key="2">
    <source>
        <dbReference type="ARBA" id="ARBA00022703"/>
    </source>
</evidence>
<dbReference type="InParanoid" id="A0A0N1IFS7"/>
<gene>
    <name evidence="4" type="ORF">RR48_03855</name>
</gene>
<name>A0A0N1IFS7_PAPMA</name>
<dbReference type="GO" id="GO:0043066">
    <property type="term" value="P:negative regulation of apoptotic process"/>
    <property type="evidence" value="ECO:0007669"/>
    <property type="project" value="TreeGrafter"/>
</dbReference>
<feature type="region of interest" description="Disordered" evidence="3">
    <location>
        <begin position="388"/>
        <end position="409"/>
    </location>
</feature>
<dbReference type="Gene3D" id="1.25.10.10">
    <property type="entry name" value="Leucine-rich Repeat Variant"/>
    <property type="match status" value="1"/>
</dbReference>